<evidence type="ECO:0000313" key="2">
    <source>
        <dbReference type="Proteomes" id="UP000492821"/>
    </source>
</evidence>
<organism evidence="2 3">
    <name type="scientific">Panagrellus redivivus</name>
    <name type="common">Microworm</name>
    <dbReference type="NCBI Taxonomy" id="6233"/>
    <lineage>
        <taxon>Eukaryota</taxon>
        <taxon>Metazoa</taxon>
        <taxon>Ecdysozoa</taxon>
        <taxon>Nematoda</taxon>
        <taxon>Chromadorea</taxon>
        <taxon>Rhabditida</taxon>
        <taxon>Tylenchina</taxon>
        <taxon>Panagrolaimomorpha</taxon>
        <taxon>Panagrolaimoidea</taxon>
        <taxon>Panagrolaimidae</taxon>
        <taxon>Panagrellus</taxon>
    </lineage>
</organism>
<reference evidence="3" key="2">
    <citation type="submission" date="2020-10" db="UniProtKB">
        <authorList>
            <consortium name="WormBaseParasite"/>
        </authorList>
    </citation>
    <scope>IDENTIFICATION</scope>
</reference>
<keyword evidence="1" id="KW-0812">Transmembrane</keyword>
<sequence length="145" mass="15870">MTFVIENVAKCTGDLKLCYKALTPDPGSTPPCEPGFQQVVISKLKFVLGFRDTYEGPNFRFALAKESRHGLPPDISDGFYHYQILELPQNCNFKILGATDPTPPGSSDSLKTAKLVIYILAGLAGAILLVAIGAIVYCVCFRQRR</sequence>
<keyword evidence="1" id="KW-1133">Transmembrane helix</keyword>
<feature type="transmembrane region" description="Helical" evidence="1">
    <location>
        <begin position="115"/>
        <end position="140"/>
    </location>
</feature>
<keyword evidence="1" id="KW-0472">Membrane</keyword>
<evidence type="ECO:0000256" key="1">
    <source>
        <dbReference type="SAM" id="Phobius"/>
    </source>
</evidence>
<keyword evidence="2" id="KW-1185">Reference proteome</keyword>
<accession>A0A7E4VED4</accession>
<dbReference type="AlphaFoldDB" id="A0A7E4VED4"/>
<evidence type="ECO:0000313" key="3">
    <source>
        <dbReference type="WBParaSite" id="Pan_g20066.t1"/>
    </source>
</evidence>
<reference evidence="2" key="1">
    <citation type="journal article" date="2013" name="Genetics">
        <title>The draft genome and transcriptome of Panagrellus redivivus are shaped by the harsh demands of a free-living lifestyle.</title>
        <authorList>
            <person name="Srinivasan J."/>
            <person name="Dillman A.R."/>
            <person name="Macchietto M.G."/>
            <person name="Heikkinen L."/>
            <person name="Lakso M."/>
            <person name="Fracchia K.M."/>
            <person name="Antoshechkin I."/>
            <person name="Mortazavi A."/>
            <person name="Wong G."/>
            <person name="Sternberg P.W."/>
        </authorList>
    </citation>
    <scope>NUCLEOTIDE SEQUENCE [LARGE SCALE GENOMIC DNA]</scope>
    <source>
        <strain evidence="2">MT8872</strain>
    </source>
</reference>
<proteinExistence type="predicted"/>
<dbReference type="Proteomes" id="UP000492821">
    <property type="component" value="Unassembled WGS sequence"/>
</dbReference>
<dbReference type="WBParaSite" id="Pan_g20066.t1">
    <property type="protein sequence ID" value="Pan_g20066.t1"/>
    <property type="gene ID" value="Pan_g20066"/>
</dbReference>
<name>A0A7E4VED4_PANRE</name>
<protein>
    <submittedName>
        <fullName evidence="3">Uncharacterized protein</fullName>
    </submittedName>
</protein>